<dbReference type="SUPFAM" id="SSF55729">
    <property type="entry name" value="Acyl-CoA N-acyltransferases (Nat)"/>
    <property type="match status" value="1"/>
</dbReference>
<reference evidence="2" key="1">
    <citation type="journal article" date="2017" name="Sci. Rep.">
        <title>Novel methicillin resistance gene mecD in clinical Macrococcus caseolyticus strains from bovine and canine sources.</title>
        <authorList>
            <person name="Schwendener S."/>
            <person name="Cotting K."/>
            <person name="Perreten V."/>
        </authorList>
    </citation>
    <scope>NUCLEOTIDE SEQUENCE</scope>
    <source>
        <strain evidence="2">IMD0473</strain>
    </source>
</reference>
<dbReference type="InterPro" id="IPR000182">
    <property type="entry name" value="GNAT_dom"/>
</dbReference>
<dbReference type="RefSeq" id="WP_101042035.1">
    <property type="nucleotide sequence ID" value="NZ_PIWT01000012.1"/>
</dbReference>
<dbReference type="EMBL" id="KY013610">
    <property type="protein sequence ID" value="AQX82840.1"/>
    <property type="molecule type" value="Genomic_DNA"/>
</dbReference>
<keyword evidence="2" id="KW-0808">Transferase</keyword>
<dbReference type="PANTHER" id="PTHR43451">
    <property type="entry name" value="ACETYLTRANSFERASE (GNAT) FAMILY PROTEIN"/>
    <property type="match status" value="1"/>
</dbReference>
<organism evidence="2">
    <name type="scientific">Macrococcoides caseolyticum</name>
    <dbReference type="NCBI Taxonomy" id="69966"/>
    <lineage>
        <taxon>Bacteria</taxon>
        <taxon>Bacillati</taxon>
        <taxon>Bacillota</taxon>
        <taxon>Bacilli</taxon>
        <taxon>Bacillales</taxon>
        <taxon>Staphylococcaceae</taxon>
        <taxon>Macrococcoides</taxon>
    </lineage>
</organism>
<dbReference type="GO" id="GO:0016747">
    <property type="term" value="F:acyltransferase activity, transferring groups other than amino-acyl groups"/>
    <property type="evidence" value="ECO:0007669"/>
    <property type="project" value="InterPro"/>
</dbReference>
<evidence type="ECO:0000313" key="2">
    <source>
        <dbReference type="EMBL" id="AQX82840.1"/>
    </source>
</evidence>
<name>A0A1S7BGN6_9STAP</name>
<evidence type="ECO:0000259" key="1">
    <source>
        <dbReference type="PROSITE" id="PS51186"/>
    </source>
</evidence>
<sequence length="161" mass="18553">MKVDIDGFKNEDAKEIVALIHRAMFETNITDYSKEDLIEDAKAINEVSVTERASWTHFYVFRADDKIVGTGAIGPYWGSEIESSFFTIFVLPEYQRQGIGHLIIDTLESDEYYKRAHRIEIPASITAVSFYERYGYVCKCDNKQPDDEGIVRMEKYRSGNV</sequence>
<protein>
    <submittedName>
        <fullName evidence="2">GNAT family acetyltransferase</fullName>
    </submittedName>
</protein>
<dbReference type="InterPro" id="IPR016181">
    <property type="entry name" value="Acyl_CoA_acyltransferase"/>
</dbReference>
<dbReference type="Pfam" id="PF13673">
    <property type="entry name" value="Acetyltransf_10"/>
    <property type="match status" value="1"/>
</dbReference>
<proteinExistence type="predicted"/>
<dbReference type="CDD" id="cd04301">
    <property type="entry name" value="NAT_SF"/>
    <property type="match status" value="1"/>
</dbReference>
<dbReference type="PROSITE" id="PS51186">
    <property type="entry name" value="GNAT"/>
    <property type="match status" value="1"/>
</dbReference>
<dbReference type="PANTHER" id="PTHR43451:SF1">
    <property type="entry name" value="ACETYLTRANSFERASE"/>
    <property type="match status" value="1"/>
</dbReference>
<feature type="domain" description="N-acetyltransferase" evidence="1">
    <location>
        <begin position="3"/>
        <end position="158"/>
    </location>
</feature>
<accession>A0A1S7BGN6</accession>
<dbReference type="AlphaFoldDB" id="A0A1S7BGN6"/>
<dbReference type="Gene3D" id="3.40.630.30">
    <property type="match status" value="1"/>
</dbReference>
<dbReference type="InterPro" id="IPR052564">
    <property type="entry name" value="N-acetyltrans/Recomb-assoc"/>
</dbReference>